<feature type="region of interest" description="Disordered" evidence="1">
    <location>
        <begin position="25"/>
        <end position="122"/>
    </location>
</feature>
<dbReference type="STRING" id="1795832.A7Q00_03645"/>
<reference evidence="3" key="1">
    <citation type="submission" date="2016-05" db="EMBL/GenBank/DDBJ databases">
        <title>Draft genome of Corynebacterium afermentans subsp. afermentans LCDC 88199T.</title>
        <authorList>
            <person name="Bernier A.-M."/>
            <person name="Bernard K."/>
        </authorList>
    </citation>
    <scope>NUCLEOTIDE SEQUENCE [LARGE SCALE GENOMIC DNA]</scope>
    <source>
        <strain evidence="3">NML130454</strain>
    </source>
</reference>
<comment type="caution">
    <text evidence="2">The sequence shown here is derived from an EMBL/GenBank/DDBJ whole genome shotgun (WGS) entry which is preliminary data.</text>
</comment>
<organism evidence="2 3">
    <name type="scientific">Eikenella halliae</name>
    <dbReference type="NCBI Taxonomy" id="1795832"/>
    <lineage>
        <taxon>Bacteria</taxon>
        <taxon>Pseudomonadati</taxon>
        <taxon>Pseudomonadota</taxon>
        <taxon>Betaproteobacteria</taxon>
        <taxon>Neisseriales</taxon>
        <taxon>Neisseriaceae</taxon>
        <taxon>Eikenella</taxon>
    </lineage>
</organism>
<feature type="compositionally biased region" description="Polar residues" evidence="1">
    <location>
        <begin position="93"/>
        <end position="110"/>
    </location>
</feature>
<evidence type="ECO:0000313" key="2">
    <source>
        <dbReference type="EMBL" id="OAM43891.1"/>
    </source>
</evidence>
<dbReference type="EMBL" id="LXSQ01000009">
    <property type="protein sequence ID" value="OAM43891.1"/>
    <property type="molecule type" value="Genomic_DNA"/>
</dbReference>
<sequence length="122" mass="12767">MPEQKTLLIMALRSLFVGSQFVAEDEAAEVPETEARELIRNGWAVETEPEETDPGKPKRGGKRKDATQQPPVAPPAPPSGEGNSETPPPAGSGEQQPNGESNPSANSDNGEQPPAGSGELNV</sequence>
<dbReference type="AlphaFoldDB" id="A0A1B6W050"/>
<keyword evidence="3" id="KW-1185">Reference proteome</keyword>
<accession>A0A1B6W050</accession>
<name>A0A1B6W050_9NEIS</name>
<protein>
    <submittedName>
        <fullName evidence="2">Uncharacterized protein</fullName>
    </submittedName>
</protein>
<evidence type="ECO:0000313" key="3">
    <source>
        <dbReference type="Proteomes" id="UP000077726"/>
    </source>
</evidence>
<dbReference type="Proteomes" id="UP000077726">
    <property type="component" value="Unassembled WGS sequence"/>
</dbReference>
<evidence type="ECO:0000256" key="1">
    <source>
        <dbReference type="SAM" id="MobiDB-lite"/>
    </source>
</evidence>
<gene>
    <name evidence="2" type="ORF">A7Q00_03645</name>
</gene>
<proteinExistence type="predicted"/>